<proteinExistence type="inferred from homology"/>
<comment type="caution">
    <text evidence="4">The sequence shown here is derived from an EMBL/GenBank/DDBJ whole genome shotgun (WGS) entry which is preliminary data.</text>
</comment>
<evidence type="ECO:0000256" key="3">
    <source>
        <dbReference type="ARBA" id="ARBA00023002"/>
    </source>
</evidence>
<evidence type="ECO:0000256" key="2">
    <source>
        <dbReference type="ARBA" id="ARBA00022857"/>
    </source>
</evidence>
<dbReference type="InterPro" id="IPR002347">
    <property type="entry name" value="SDR_fam"/>
</dbReference>
<evidence type="ECO:0000313" key="4">
    <source>
        <dbReference type="EMBL" id="RWA04225.1"/>
    </source>
</evidence>
<keyword evidence="5" id="KW-1185">Reference proteome</keyword>
<dbReference type="STRING" id="363999.A0A439CPZ2"/>
<dbReference type="Gene3D" id="3.40.50.720">
    <property type="entry name" value="NAD(P)-binding Rossmann-like Domain"/>
    <property type="match status" value="1"/>
</dbReference>
<protein>
    <submittedName>
        <fullName evidence="4">Uncharacterized protein</fullName>
    </submittedName>
</protein>
<accession>A0A439CPZ2</accession>
<dbReference type="GO" id="GO:0016491">
    <property type="term" value="F:oxidoreductase activity"/>
    <property type="evidence" value="ECO:0007669"/>
    <property type="project" value="UniProtKB-KW"/>
</dbReference>
<dbReference type="EMBL" id="RYZI01000607">
    <property type="protein sequence ID" value="RWA04225.1"/>
    <property type="molecule type" value="Genomic_DNA"/>
</dbReference>
<organism evidence="4 5">
    <name type="scientific">Xylaria grammica</name>
    <dbReference type="NCBI Taxonomy" id="363999"/>
    <lineage>
        <taxon>Eukaryota</taxon>
        <taxon>Fungi</taxon>
        <taxon>Dikarya</taxon>
        <taxon>Ascomycota</taxon>
        <taxon>Pezizomycotina</taxon>
        <taxon>Sordariomycetes</taxon>
        <taxon>Xylariomycetidae</taxon>
        <taxon>Xylariales</taxon>
        <taxon>Xylariaceae</taxon>
        <taxon>Xylaria</taxon>
    </lineage>
</organism>
<dbReference type="Pfam" id="PF13561">
    <property type="entry name" value="adh_short_C2"/>
    <property type="match status" value="1"/>
</dbReference>
<dbReference type="InterPro" id="IPR051122">
    <property type="entry name" value="SDR_DHRS6-like"/>
</dbReference>
<dbReference type="PRINTS" id="PR00080">
    <property type="entry name" value="SDRFAMILY"/>
</dbReference>
<dbReference type="FunFam" id="3.40.50.720:FF:000084">
    <property type="entry name" value="Short-chain dehydrogenase reductase"/>
    <property type="match status" value="1"/>
</dbReference>
<keyword evidence="2" id="KW-0521">NADP</keyword>
<dbReference type="InterPro" id="IPR036291">
    <property type="entry name" value="NAD(P)-bd_dom_sf"/>
</dbReference>
<gene>
    <name evidence="4" type="ORF">EKO27_g10879</name>
</gene>
<comment type="similarity">
    <text evidence="1">Belongs to the short-chain dehydrogenases/reductases (SDR) family.</text>
</comment>
<dbReference type="PRINTS" id="PR00081">
    <property type="entry name" value="GDHRDH"/>
</dbReference>
<keyword evidence="3" id="KW-0560">Oxidoreductase</keyword>
<sequence>MARFTGKTALVTGAGSGLGAEVAKLLALEEAKVIALDIKFPDTPDEPSSITRRQLDVTIPEQWDELVTSLTNDGVEVDILINAAGVLDNGNLHELELDSWRHILAVDVDGVMLGMRAIIPQMKARGRGAIVNFSSILADVSLIGSPAYHAAKGAVTNLTRNAAVTYAPDNVRVNAIHPGIIATPMVANQPKKFIGEALGRTPMGRMGTTREIATVVLFIASDDASFMTGSAVAVDGGFTAH</sequence>
<name>A0A439CPZ2_9PEZI</name>
<dbReference type="SUPFAM" id="SSF51735">
    <property type="entry name" value="NAD(P)-binding Rossmann-fold domains"/>
    <property type="match status" value="1"/>
</dbReference>
<dbReference type="PANTHER" id="PTHR43477:SF1">
    <property type="entry name" value="DIHYDROANTICAPSIN 7-DEHYDROGENASE"/>
    <property type="match status" value="1"/>
</dbReference>
<evidence type="ECO:0000256" key="1">
    <source>
        <dbReference type="ARBA" id="ARBA00006484"/>
    </source>
</evidence>
<dbReference type="AlphaFoldDB" id="A0A439CPZ2"/>
<dbReference type="Proteomes" id="UP000286045">
    <property type="component" value="Unassembled WGS sequence"/>
</dbReference>
<reference evidence="4 5" key="1">
    <citation type="submission" date="2018-12" db="EMBL/GenBank/DDBJ databases">
        <title>Draft genome sequence of Xylaria grammica IHI A82.</title>
        <authorList>
            <person name="Buettner E."/>
            <person name="Kellner H."/>
        </authorList>
    </citation>
    <scope>NUCLEOTIDE SEQUENCE [LARGE SCALE GENOMIC DNA]</scope>
    <source>
        <strain evidence="4 5">IHI A82</strain>
    </source>
</reference>
<dbReference type="PANTHER" id="PTHR43477">
    <property type="entry name" value="DIHYDROANTICAPSIN 7-DEHYDROGENASE"/>
    <property type="match status" value="1"/>
</dbReference>
<evidence type="ECO:0000313" key="5">
    <source>
        <dbReference type="Proteomes" id="UP000286045"/>
    </source>
</evidence>